<gene>
    <name evidence="6" type="ORF">SAMN05444392_103271</name>
</gene>
<proteinExistence type="predicted"/>
<dbReference type="STRING" id="112248.SAMN05444392_103271"/>
<dbReference type="GO" id="GO:0032259">
    <property type="term" value="P:methylation"/>
    <property type="evidence" value="ECO:0007669"/>
    <property type="project" value="UniProtKB-KW"/>
</dbReference>
<evidence type="ECO:0000256" key="1">
    <source>
        <dbReference type="ARBA" id="ARBA00004141"/>
    </source>
</evidence>
<keyword evidence="6" id="KW-0808">Transferase</keyword>
<dbReference type="GO" id="GO:0004671">
    <property type="term" value="F:protein C-terminal S-isoprenylcysteine carboxyl O-methyltransferase activity"/>
    <property type="evidence" value="ECO:0007669"/>
    <property type="project" value="InterPro"/>
</dbReference>
<keyword evidence="2 5" id="KW-0812">Transmembrane</keyword>
<dbReference type="GO" id="GO:0016020">
    <property type="term" value="C:membrane"/>
    <property type="evidence" value="ECO:0007669"/>
    <property type="project" value="UniProtKB-SubCell"/>
</dbReference>
<evidence type="ECO:0000313" key="6">
    <source>
        <dbReference type="EMBL" id="SHE81952.1"/>
    </source>
</evidence>
<keyword evidence="7" id="KW-1185">Reference proteome</keyword>
<evidence type="ECO:0000256" key="5">
    <source>
        <dbReference type="SAM" id="Phobius"/>
    </source>
</evidence>
<dbReference type="RefSeq" id="WP_073154350.1">
    <property type="nucleotide sequence ID" value="NZ_FQVL01000003.1"/>
</dbReference>
<reference evidence="6 7" key="1">
    <citation type="submission" date="2016-11" db="EMBL/GenBank/DDBJ databases">
        <authorList>
            <person name="Jaros S."/>
            <person name="Januszkiewicz K."/>
            <person name="Wedrychowicz H."/>
        </authorList>
    </citation>
    <scope>NUCLEOTIDE SEQUENCE [LARGE SCALE GENOMIC DNA]</scope>
    <source>
        <strain evidence="6 7">DSM 44666</strain>
    </source>
</reference>
<dbReference type="Proteomes" id="UP000184476">
    <property type="component" value="Unassembled WGS sequence"/>
</dbReference>
<feature type="transmembrane region" description="Helical" evidence="5">
    <location>
        <begin position="71"/>
        <end position="90"/>
    </location>
</feature>
<evidence type="ECO:0000313" key="7">
    <source>
        <dbReference type="Proteomes" id="UP000184476"/>
    </source>
</evidence>
<dbReference type="PANTHER" id="PTHR43847">
    <property type="entry name" value="BLL3993 PROTEIN"/>
    <property type="match status" value="1"/>
</dbReference>
<keyword evidence="6" id="KW-0489">Methyltransferase</keyword>
<dbReference type="Gene3D" id="1.20.120.1630">
    <property type="match status" value="1"/>
</dbReference>
<dbReference type="OrthoDB" id="7203053at2"/>
<dbReference type="AlphaFoldDB" id="A0A1M4WLW4"/>
<keyword evidence="4 5" id="KW-0472">Membrane</keyword>
<dbReference type="InterPro" id="IPR007269">
    <property type="entry name" value="ICMT_MeTrfase"/>
</dbReference>
<evidence type="ECO:0000256" key="4">
    <source>
        <dbReference type="ARBA" id="ARBA00023136"/>
    </source>
</evidence>
<feature type="transmembrane region" description="Helical" evidence="5">
    <location>
        <begin position="43"/>
        <end position="64"/>
    </location>
</feature>
<name>A0A1M4WLW4_9BACL</name>
<dbReference type="Pfam" id="PF04140">
    <property type="entry name" value="ICMT"/>
    <property type="match status" value="1"/>
</dbReference>
<feature type="transmembrane region" description="Helical" evidence="5">
    <location>
        <begin position="137"/>
        <end position="161"/>
    </location>
</feature>
<dbReference type="EMBL" id="FQVL01000003">
    <property type="protein sequence ID" value="SHE81952.1"/>
    <property type="molecule type" value="Genomic_DNA"/>
</dbReference>
<sequence>MNSWLFTLWIAVVIQRILELRLAARNDDWIQRQGGFEVGQSHYPYLVGLHILFFVGIGLESYFFRAIPPKWWLVPFIFFLFAQLLRWYAIHSLGPYWSTRVWVISEHAKIKRGPYRWIRHPNYVAVGVELFCLPLVFGAYITSVLITILNLALLLLVRLPVEERALSMRK</sequence>
<keyword evidence="3 5" id="KW-1133">Transmembrane helix</keyword>
<evidence type="ECO:0000256" key="2">
    <source>
        <dbReference type="ARBA" id="ARBA00022692"/>
    </source>
</evidence>
<protein>
    <submittedName>
        <fullName evidence="6">15-methylpalmitoyl-4-hydroxy-2-pyrone 4-O-methyltransferase</fullName>
    </submittedName>
</protein>
<organism evidence="6 7">
    <name type="scientific">Seinonella peptonophila</name>
    <dbReference type="NCBI Taxonomy" id="112248"/>
    <lineage>
        <taxon>Bacteria</taxon>
        <taxon>Bacillati</taxon>
        <taxon>Bacillota</taxon>
        <taxon>Bacilli</taxon>
        <taxon>Bacillales</taxon>
        <taxon>Thermoactinomycetaceae</taxon>
        <taxon>Seinonella</taxon>
    </lineage>
</organism>
<accession>A0A1M4WLW4</accession>
<dbReference type="PANTHER" id="PTHR43847:SF1">
    <property type="entry name" value="BLL3993 PROTEIN"/>
    <property type="match status" value="1"/>
</dbReference>
<dbReference type="InterPro" id="IPR052527">
    <property type="entry name" value="Metal_cation-efflux_comp"/>
</dbReference>
<comment type="subcellular location">
    <subcellularLocation>
        <location evidence="1">Membrane</location>
        <topology evidence="1">Multi-pass membrane protein</topology>
    </subcellularLocation>
</comment>
<evidence type="ECO:0000256" key="3">
    <source>
        <dbReference type="ARBA" id="ARBA00022989"/>
    </source>
</evidence>